<reference evidence="2" key="1">
    <citation type="submission" date="2019-03" db="EMBL/GenBank/DDBJ databases">
        <authorList>
            <person name="Danneels B."/>
        </authorList>
    </citation>
    <scope>NUCLEOTIDE SEQUENCE</scope>
</reference>
<dbReference type="PANTHER" id="PTHR35862:SF3">
    <property type="entry name" value="FELS-2 PROPHAGE PROTEIN"/>
    <property type="match status" value="1"/>
</dbReference>
<gene>
    <name evidence="2" type="ORF">ANK1_2808</name>
    <name evidence="3" type="ORF">ANK2_2809</name>
</gene>
<dbReference type="EMBL" id="CAADIF010000002">
    <property type="protein sequence ID" value="VFR58414.1"/>
    <property type="molecule type" value="Genomic_DNA"/>
</dbReference>
<dbReference type="EMBL" id="CAADIA010000013">
    <property type="protein sequence ID" value="VFR39674.1"/>
    <property type="molecule type" value="Genomic_DNA"/>
</dbReference>
<name>A0A484QMV3_9ZZZZ</name>
<accession>A0A484QMV3</accession>
<evidence type="ECO:0000313" key="3">
    <source>
        <dbReference type="EMBL" id="VFR58414.1"/>
    </source>
</evidence>
<dbReference type="SUPFAM" id="SSF69279">
    <property type="entry name" value="Phage tail proteins"/>
    <property type="match status" value="1"/>
</dbReference>
<feature type="region of interest" description="Disordered" evidence="1">
    <location>
        <begin position="320"/>
        <end position="369"/>
    </location>
</feature>
<feature type="compositionally biased region" description="Acidic residues" evidence="1">
    <location>
        <begin position="346"/>
        <end position="369"/>
    </location>
</feature>
<dbReference type="Pfam" id="PF05954">
    <property type="entry name" value="Phage_GPD"/>
    <property type="match status" value="1"/>
</dbReference>
<organism evidence="2">
    <name type="scientific">plant metagenome</name>
    <dbReference type="NCBI Taxonomy" id="1297885"/>
    <lineage>
        <taxon>unclassified sequences</taxon>
        <taxon>metagenomes</taxon>
        <taxon>organismal metagenomes</taxon>
    </lineage>
</organism>
<feature type="compositionally biased region" description="Acidic residues" evidence="1">
    <location>
        <begin position="328"/>
        <end position="340"/>
    </location>
</feature>
<dbReference type="AlphaFoldDB" id="A0A484QMV3"/>
<evidence type="ECO:0000313" key="2">
    <source>
        <dbReference type="EMBL" id="VFR39674.1"/>
    </source>
</evidence>
<sequence length="369" mass="40193">MSEAHRIPAYRVTLDGRDITGNIKPRLISLSITEARGEEADQLDIDIDDHDGAMELPARGVVLRVALGWKGQALVDKGTFTVDEVQYQYSPGRITLRARSADLTSPLRTRNERSFHGKAIGHIVATVAKDHGLQPVVGRAFANEKIAHIDQTNESDVAFLNRIGKRYDAVATVKDGRLLFLPVARGETASGQETPLTVIALHANAGDNARFQMADRNSYTGVSAQWQGKGETKRRTVVLGAKGKAKRLKSLYGSEKDAMDAARAEWERIQRGAATFDMELVFGRPELSPQGRLQVPDLKKPLDGYVWLIKRLVHKLGDNGLTTSIEGETADAGDDAEPSDDAGLAEPEDDEADEEDDGAQGGSDDEMPE</sequence>
<dbReference type="InterPro" id="IPR052726">
    <property type="entry name" value="Phage_Baseplate_Hub"/>
</dbReference>
<evidence type="ECO:0000256" key="1">
    <source>
        <dbReference type="SAM" id="MobiDB-lite"/>
    </source>
</evidence>
<proteinExistence type="predicted"/>
<protein>
    <submittedName>
        <fullName evidence="2">Gene D protein</fullName>
    </submittedName>
</protein>
<dbReference type="PANTHER" id="PTHR35862">
    <property type="entry name" value="FELS-2 PROPHAGE PROTEIN"/>
    <property type="match status" value="1"/>
</dbReference>